<evidence type="ECO:0000256" key="2">
    <source>
        <dbReference type="ARBA" id="ARBA00009347"/>
    </source>
</evidence>
<evidence type="ECO:0000256" key="6">
    <source>
        <dbReference type="RuleBase" id="RU362125"/>
    </source>
</evidence>
<feature type="domain" description="Acyl-CoA dehydrogenase/oxidase N-terminal" evidence="9">
    <location>
        <begin position="53"/>
        <end position="131"/>
    </location>
</feature>
<dbReference type="SUPFAM" id="SSF47203">
    <property type="entry name" value="Acyl-CoA dehydrogenase C-terminal domain-like"/>
    <property type="match status" value="1"/>
</dbReference>
<dbReference type="FunFam" id="2.40.110.10:FF:000011">
    <property type="entry name" value="Acyl-CoA dehydrogenase FadE34"/>
    <property type="match status" value="1"/>
</dbReference>
<reference evidence="10 11" key="1">
    <citation type="submission" date="2019-03" db="EMBL/GenBank/DDBJ databases">
        <title>Genomic Encyclopedia of Type Strains, Phase IV (KMG-IV): sequencing the most valuable type-strain genomes for metagenomic binning, comparative biology and taxonomic classification.</title>
        <authorList>
            <person name="Goeker M."/>
        </authorList>
    </citation>
    <scope>NUCLEOTIDE SEQUENCE [LARGE SCALE GENOMIC DNA]</scope>
    <source>
        <strain evidence="10 11">DSM 45765</strain>
    </source>
</reference>
<feature type="domain" description="Acyl-CoA dehydrogenase/oxidase C-terminal" evidence="7">
    <location>
        <begin position="242"/>
        <end position="389"/>
    </location>
</feature>
<evidence type="ECO:0000259" key="7">
    <source>
        <dbReference type="Pfam" id="PF00441"/>
    </source>
</evidence>
<evidence type="ECO:0000313" key="11">
    <source>
        <dbReference type="Proteomes" id="UP000294911"/>
    </source>
</evidence>
<name>A0A4R2QSJ2_9PSEU</name>
<evidence type="ECO:0000256" key="5">
    <source>
        <dbReference type="ARBA" id="ARBA00023002"/>
    </source>
</evidence>
<dbReference type="EMBL" id="SLXQ01000008">
    <property type="protein sequence ID" value="TCP49965.1"/>
    <property type="molecule type" value="Genomic_DNA"/>
</dbReference>
<dbReference type="OrthoDB" id="3964153at2"/>
<dbReference type="InterPro" id="IPR013786">
    <property type="entry name" value="AcylCoA_DH/ox_N"/>
</dbReference>
<keyword evidence="11" id="KW-1185">Reference proteome</keyword>
<dbReference type="GO" id="GO:0050660">
    <property type="term" value="F:flavin adenine dinucleotide binding"/>
    <property type="evidence" value="ECO:0007669"/>
    <property type="project" value="InterPro"/>
</dbReference>
<dbReference type="InterPro" id="IPR036250">
    <property type="entry name" value="AcylCo_DH-like_C"/>
</dbReference>
<dbReference type="RefSeq" id="WP_132878284.1">
    <property type="nucleotide sequence ID" value="NZ_SLXQ01000008.1"/>
</dbReference>
<comment type="similarity">
    <text evidence="2 6">Belongs to the acyl-CoA dehydrogenase family.</text>
</comment>
<proteinExistence type="inferred from homology"/>
<sequence>MTVEERDDHVSATVRELRHWLAGNLPEDWQQAVRAGDGEALAAITADPARLSAWFETLGAAGWATPQWPSTWGGFDCGTDVAAAIRDELDHWAAGRPMADFVGLTLGGPTILEWGSEAQKQRYLPPLARGQERWCQLFSEPGAGSDLAALSTDATRKANGDWVVTGQKVWSSFAHESQFGLLMARTDSSAPKHHGITYFLLDMHSRGVRPRPLRQLTGEAEFNEVFLDEVQVPDSARLGPVNEGWRVALTTLMAERSGLSGRPVVGPGATDQLARRARQTGAWESPVLREKILELAVRERALQMATVRAFVQASSRQPGAEGSIRKLVHGELTEEIGLLGTELEPLGAIAWTPGARQPEATSRFLAGKTYCIAGGTSEIQRNIIGERVLGLPKDADPERDRPFADRERG</sequence>
<evidence type="ECO:0000256" key="3">
    <source>
        <dbReference type="ARBA" id="ARBA00022630"/>
    </source>
</evidence>
<comment type="cofactor">
    <cofactor evidence="1 6">
        <name>FAD</name>
        <dbReference type="ChEBI" id="CHEBI:57692"/>
    </cofactor>
</comment>
<dbReference type="PANTHER" id="PTHR43292">
    <property type="entry name" value="ACYL-COA DEHYDROGENASE"/>
    <property type="match status" value="1"/>
</dbReference>
<dbReference type="SUPFAM" id="SSF56645">
    <property type="entry name" value="Acyl-CoA dehydrogenase NM domain-like"/>
    <property type="match status" value="1"/>
</dbReference>
<keyword evidence="4 6" id="KW-0274">FAD</keyword>
<dbReference type="InterPro" id="IPR037069">
    <property type="entry name" value="AcylCoA_DH/ox_N_sf"/>
</dbReference>
<dbReference type="InterPro" id="IPR052161">
    <property type="entry name" value="Mycobact_Acyl-CoA_DH"/>
</dbReference>
<dbReference type="InterPro" id="IPR009075">
    <property type="entry name" value="AcylCo_DH/oxidase_C"/>
</dbReference>
<organism evidence="10 11">
    <name type="scientific">Tamaricihabitans halophyticus</name>
    <dbReference type="NCBI Taxonomy" id="1262583"/>
    <lineage>
        <taxon>Bacteria</taxon>
        <taxon>Bacillati</taxon>
        <taxon>Actinomycetota</taxon>
        <taxon>Actinomycetes</taxon>
        <taxon>Pseudonocardiales</taxon>
        <taxon>Pseudonocardiaceae</taxon>
        <taxon>Tamaricihabitans</taxon>
    </lineage>
</organism>
<accession>A0A4R2QSJ2</accession>
<dbReference type="GO" id="GO:0005886">
    <property type="term" value="C:plasma membrane"/>
    <property type="evidence" value="ECO:0007669"/>
    <property type="project" value="TreeGrafter"/>
</dbReference>
<keyword evidence="5 6" id="KW-0560">Oxidoreductase</keyword>
<evidence type="ECO:0000256" key="4">
    <source>
        <dbReference type="ARBA" id="ARBA00022827"/>
    </source>
</evidence>
<dbReference type="Pfam" id="PF02770">
    <property type="entry name" value="Acyl-CoA_dh_M"/>
    <property type="match status" value="1"/>
</dbReference>
<dbReference type="Gene3D" id="1.10.540.10">
    <property type="entry name" value="Acyl-CoA dehydrogenase/oxidase, N-terminal domain"/>
    <property type="match status" value="1"/>
</dbReference>
<keyword evidence="3 6" id="KW-0285">Flavoprotein</keyword>
<comment type="caution">
    <text evidence="10">The sequence shown here is derived from an EMBL/GenBank/DDBJ whole genome shotgun (WGS) entry which is preliminary data.</text>
</comment>
<dbReference type="GO" id="GO:0016627">
    <property type="term" value="F:oxidoreductase activity, acting on the CH-CH group of donors"/>
    <property type="evidence" value="ECO:0007669"/>
    <property type="project" value="InterPro"/>
</dbReference>
<dbReference type="InterPro" id="IPR046373">
    <property type="entry name" value="Acyl-CoA_Oxase/DH_mid-dom_sf"/>
</dbReference>
<dbReference type="Pfam" id="PF00441">
    <property type="entry name" value="Acyl-CoA_dh_1"/>
    <property type="match status" value="1"/>
</dbReference>
<dbReference type="Gene3D" id="1.20.140.10">
    <property type="entry name" value="Butyryl-CoA Dehydrogenase, subunit A, domain 3"/>
    <property type="match status" value="1"/>
</dbReference>
<dbReference type="Gene3D" id="2.40.110.10">
    <property type="entry name" value="Butyryl-CoA Dehydrogenase, subunit A, domain 2"/>
    <property type="match status" value="1"/>
</dbReference>
<dbReference type="Proteomes" id="UP000294911">
    <property type="component" value="Unassembled WGS sequence"/>
</dbReference>
<dbReference type="InterPro" id="IPR006091">
    <property type="entry name" value="Acyl-CoA_Oxase/DH_mid-dom"/>
</dbReference>
<evidence type="ECO:0000259" key="9">
    <source>
        <dbReference type="Pfam" id="PF02771"/>
    </source>
</evidence>
<dbReference type="Pfam" id="PF02771">
    <property type="entry name" value="Acyl-CoA_dh_N"/>
    <property type="match status" value="1"/>
</dbReference>
<dbReference type="PANTHER" id="PTHR43292:SF4">
    <property type="entry name" value="ACYL-COA DEHYDROGENASE FADE34"/>
    <property type="match status" value="1"/>
</dbReference>
<dbReference type="AlphaFoldDB" id="A0A4R2QSJ2"/>
<gene>
    <name evidence="10" type="ORF">EV191_10851</name>
</gene>
<dbReference type="InterPro" id="IPR009100">
    <property type="entry name" value="AcylCoA_DH/oxidase_NM_dom_sf"/>
</dbReference>
<evidence type="ECO:0000259" key="8">
    <source>
        <dbReference type="Pfam" id="PF02770"/>
    </source>
</evidence>
<evidence type="ECO:0000313" key="10">
    <source>
        <dbReference type="EMBL" id="TCP49965.1"/>
    </source>
</evidence>
<feature type="domain" description="Acyl-CoA oxidase/dehydrogenase middle" evidence="8">
    <location>
        <begin position="135"/>
        <end position="229"/>
    </location>
</feature>
<evidence type="ECO:0000256" key="1">
    <source>
        <dbReference type="ARBA" id="ARBA00001974"/>
    </source>
</evidence>
<protein>
    <submittedName>
        <fullName evidence="10">Alkylation response protein AidB-like acyl-CoA dehydrogenase</fullName>
    </submittedName>
</protein>